<organism evidence="6 7">
    <name type="scientific">Pseudobacillus wudalianchiensis</name>
    <dbReference type="NCBI Taxonomy" id="1743143"/>
    <lineage>
        <taxon>Bacteria</taxon>
        <taxon>Bacillati</taxon>
        <taxon>Bacillota</taxon>
        <taxon>Bacilli</taxon>
        <taxon>Bacillales</taxon>
        <taxon>Bacillaceae</taxon>
        <taxon>Pseudobacillus</taxon>
    </lineage>
</organism>
<evidence type="ECO:0000256" key="4">
    <source>
        <dbReference type="PROSITE-ProRule" id="PRU00335"/>
    </source>
</evidence>
<dbReference type="AlphaFoldDB" id="A0A1B9ANE8"/>
<dbReference type="EMBL" id="MAYT01000027">
    <property type="protein sequence ID" value="OCA85301.1"/>
    <property type="molecule type" value="Genomic_DNA"/>
</dbReference>
<dbReference type="PRINTS" id="PR00455">
    <property type="entry name" value="HTHTETR"/>
</dbReference>
<feature type="domain" description="HTH tetR-type" evidence="5">
    <location>
        <begin position="9"/>
        <end position="69"/>
    </location>
</feature>
<evidence type="ECO:0000313" key="7">
    <source>
        <dbReference type="Proteomes" id="UP000092578"/>
    </source>
</evidence>
<dbReference type="PROSITE" id="PS50977">
    <property type="entry name" value="HTH_TETR_2"/>
    <property type="match status" value="1"/>
</dbReference>
<evidence type="ECO:0000313" key="6">
    <source>
        <dbReference type="EMBL" id="OCA85301.1"/>
    </source>
</evidence>
<reference evidence="7" key="1">
    <citation type="submission" date="2016-05" db="EMBL/GenBank/DDBJ databases">
        <authorList>
            <person name="Liu B."/>
            <person name="Wang J."/>
            <person name="Zhu Y."/>
            <person name="Liu G."/>
            <person name="Chen Q."/>
            <person name="Chen Z."/>
            <person name="Lan J."/>
            <person name="Che J."/>
            <person name="Ge C."/>
            <person name="Shi H."/>
            <person name="Pan Z."/>
            <person name="Liu X."/>
        </authorList>
    </citation>
    <scope>NUCLEOTIDE SEQUENCE [LARGE SCALE GENOMIC DNA]</scope>
    <source>
        <strain evidence="7">FJAT-27215</strain>
    </source>
</reference>
<feature type="DNA-binding region" description="H-T-H motif" evidence="4">
    <location>
        <begin position="32"/>
        <end position="51"/>
    </location>
</feature>
<keyword evidence="2 4" id="KW-0238">DNA-binding</keyword>
<dbReference type="Gene3D" id="1.10.10.60">
    <property type="entry name" value="Homeodomain-like"/>
    <property type="match status" value="1"/>
</dbReference>
<dbReference type="SUPFAM" id="SSF46689">
    <property type="entry name" value="Homeodomain-like"/>
    <property type="match status" value="1"/>
</dbReference>
<dbReference type="PANTHER" id="PTHR47506:SF6">
    <property type="entry name" value="HTH-TYPE TRANSCRIPTIONAL REPRESSOR NEMR"/>
    <property type="match status" value="1"/>
</dbReference>
<dbReference type="Pfam" id="PF00440">
    <property type="entry name" value="TetR_N"/>
    <property type="match status" value="1"/>
</dbReference>
<dbReference type="InterPro" id="IPR009057">
    <property type="entry name" value="Homeodomain-like_sf"/>
</dbReference>
<dbReference type="PANTHER" id="PTHR47506">
    <property type="entry name" value="TRANSCRIPTIONAL REGULATORY PROTEIN"/>
    <property type="match status" value="1"/>
</dbReference>
<evidence type="ECO:0000256" key="2">
    <source>
        <dbReference type="ARBA" id="ARBA00023125"/>
    </source>
</evidence>
<dbReference type="Gene3D" id="1.10.357.10">
    <property type="entry name" value="Tetracycline Repressor, domain 2"/>
    <property type="match status" value="1"/>
</dbReference>
<evidence type="ECO:0000256" key="1">
    <source>
        <dbReference type="ARBA" id="ARBA00023015"/>
    </source>
</evidence>
<keyword evidence="7" id="KW-1185">Reference proteome</keyword>
<dbReference type="InterPro" id="IPR036271">
    <property type="entry name" value="Tet_transcr_reg_TetR-rel_C_sf"/>
</dbReference>
<keyword evidence="3" id="KW-0804">Transcription</keyword>
<comment type="caution">
    <text evidence="6">The sequence shown here is derived from an EMBL/GenBank/DDBJ whole genome shotgun (WGS) entry which is preliminary data.</text>
</comment>
<protein>
    <recommendedName>
        <fullName evidence="5">HTH tetR-type domain-containing protein</fullName>
    </recommendedName>
</protein>
<sequence>MSNPTSHDNPTFQTILLATEELILEKGCRNTTLKDIIERTGLSKGAIYHYVASKDELFGLILKSKIEQENEKFNQIVHHQMSGAAHAGQFGVVTEFFHSRQNTNDVGNLIFIYLLSQDDEKVKSILNSIYQYSKSTGIQWIEMGQTNGVIPPTIDAEKMAALFMTFSYGLRVTQLLSSSEDERIASSDIFKLLIQTLS</sequence>
<name>A0A1B9ANE8_9BACI</name>
<keyword evidence="1" id="KW-0805">Transcription regulation</keyword>
<dbReference type="Proteomes" id="UP000092578">
    <property type="component" value="Unassembled WGS sequence"/>
</dbReference>
<evidence type="ECO:0000259" key="5">
    <source>
        <dbReference type="PROSITE" id="PS50977"/>
    </source>
</evidence>
<dbReference type="RefSeq" id="WP_065411272.1">
    <property type="nucleotide sequence ID" value="NZ_MAYT01000027.1"/>
</dbReference>
<dbReference type="SUPFAM" id="SSF48498">
    <property type="entry name" value="Tetracyclin repressor-like, C-terminal domain"/>
    <property type="match status" value="1"/>
</dbReference>
<dbReference type="GO" id="GO:0003677">
    <property type="term" value="F:DNA binding"/>
    <property type="evidence" value="ECO:0007669"/>
    <property type="project" value="UniProtKB-UniRule"/>
</dbReference>
<gene>
    <name evidence="6" type="ORF">A8F95_11575</name>
</gene>
<proteinExistence type="predicted"/>
<dbReference type="InterPro" id="IPR001647">
    <property type="entry name" value="HTH_TetR"/>
</dbReference>
<accession>A0A1B9ANE8</accession>
<evidence type="ECO:0000256" key="3">
    <source>
        <dbReference type="ARBA" id="ARBA00023163"/>
    </source>
</evidence>